<dbReference type="PROSITE" id="PS00216">
    <property type="entry name" value="SUGAR_TRANSPORT_1"/>
    <property type="match status" value="1"/>
</dbReference>
<name>A0A811MFI4_9POAL</name>
<dbReference type="EMBL" id="CAJGYO010000001">
    <property type="protein sequence ID" value="CAD6203736.1"/>
    <property type="molecule type" value="Genomic_DNA"/>
</dbReference>
<protein>
    <recommendedName>
        <fullName evidence="11">Major facilitator superfamily (MFS) profile domain-containing protein</fullName>
    </recommendedName>
</protein>
<dbReference type="Proteomes" id="UP000604825">
    <property type="component" value="Unassembled WGS sequence"/>
</dbReference>
<feature type="region of interest" description="Disordered" evidence="9">
    <location>
        <begin position="34"/>
        <end position="57"/>
    </location>
</feature>
<proteinExistence type="inferred from homology"/>
<gene>
    <name evidence="12" type="ORF">NCGR_LOCUS1878</name>
</gene>
<sequence length="453" mass="48390">MGIVRAADDVEAGMVGSGGGAATTTEPLLRHCKEDDQESKIRGSPEAAGSDCGSEGRPDPVAGSLRMVLRSTAVAVCGSFEFGTCVGYSAPTQSGIVDEVGLSISEFAIFGSILTIGAMVGAVTSGRLADFLGRKMTMRFAAVVGIFGWLTVYFAKNAMVLYAGRVLLGYCTGVLSYVVPVFISEIAPKGIRGGLATSNQLFICSGCSAAYIIGALVSWRSLVLVGLVPCAVLLVGLFFIPESPRWLANIGKEREFHASLQEFRGEDSDISEEATEIKDYIESIRRLPKTRIQDLFQSKNMYAVTVGVGLMIFQQLGGINALGFYTSYIFSSARFSGKLGTTLIGIIQIPITFFGALLMDRSGRRALLLVSSSGAFLGCFLTGLSFYFKAQGLCTKLVPTLALCGILVYYGVLSWNGPSSLGYHVRGTFFLFSAASLVTVLFVAKYQKLKEEH</sequence>
<reference evidence="12" key="1">
    <citation type="submission" date="2020-10" db="EMBL/GenBank/DDBJ databases">
        <authorList>
            <person name="Han B."/>
            <person name="Lu T."/>
            <person name="Zhao Q."/>
            <person name="Huang X."/>
            <person name="Zhao Y."/>
        </authorList>
    </citation>
    <scope>NUCLEOTIDE SEQUENCE</scope>
</reference>
<evidence type="ECO:0000256" key="8">
    <source>
        <dbReference type="ARBA" id="ARBA00023136"/>
    </source>
</evidence>
<comment type="subcellular location">
    <subcellularLocation>
        <location evidence="1">Cell membrane</location>
        <topology evidence="1">Multi-pass membrane protein</topology>
    </subcellularLocation>
</comment>
<dbReference type="InterPro" id="IPR044775">
    <property type="entry name" value="MFS_ERD6/Tret1-like"/>
</dbReference>
<evidence type="ECO:0000256" key="10">
    <source>
        <dbReference type="SAM" id="Phobius"/>
    </source>
</evidence>
<dbReference type="InterPro" id="IPR036259">
    <property type="entry name" value="MFS_trans_sf"/>
</dbReference>
<feature type="transmembrane region" description="Helical" evidence="10">
    <location>
        <begin position="301"/>
        <end position="319"/>
    </location>
</feature>
<feature type="transmembrane region" description="Helical" evidence="10">
    <location>
        <begin position="366"/>
        <end position="388"/>
    </location>
</feature>
<feature type="transmembrane region" description="Helical" evidence="10">
    <location>
        <begin position="102"/>
        <end position="124"/>
    </location>
</feature>
<dbReference type="InterPro" id="IPR020846">
    <property type="entry name" value="MFS_dom"/>
</dbReference>
<evidence type="ECO:0000256" key="1">
    <source>
        <dbReference type="ARBA" id="ARBA00004651"/>
    </source>
</evidence>
<accession>A0A811MFI4</accession>
<feature type="transmembrane region" description="Helical" evidence="10">
    <location>
        <begin position="223"/>
        <end position="240"/>
    </location>
</feature>
<keyword evidence="5" id="KW-0762">Sugar transport</keyword>
<evidence type="ECO:0000256" key="9">
    <source>
        <dbReference type="SAM" id="MobiDB-lite"/>
    </source>
</evidence>
<dbReference type="InterPro" id="IPR005828">
    <property type="entry name" value="MFS_sugar_transport-like"/>
</dbReference>
<evidence type="ECO:0000256" key="5">
    <source>
        <dbReference type="ARBA" id="ARBA00022597"/>
    </source>
</evidence>
<dbReference type="AlphaFoldDB" id="A0A811MFI4"/>
<dbReference type="InterPro" id="IPR050549">
    <property type="entry name" value="MFS_Trehalose_Transporter"/>
</dbReference>
<dbReference type="Pfam" id="PF00083">
    <property type="entry name" value="Sugar_tr"/>
    <property type="match status" value="1"/>
</dbReference>
<feature type="transmembrane region" description="Helical" evidence="10">
    <location>
        <begin position="429"/>
        <end position="447"/>
    </location>
</feature>
<feature type="transmembrane region" description="Helical" evidence="10">
    <location>
        <begin position="167"/>
        <end position="187"/>
    </location>
</feature>
<evidence type="ECO:0000259" key="11">
    <source>
        <dbReference type="PROSITE" id="PS50850"/>
    </source>
</evidence>
<evidence type="ECO:0000256" key="7">
    <source>
        <dbReference type="ARBA" id="ARBA00022989"/>
    </source>
</evidence>
<dbReference type="SUPFAM" id="SSF103473">
    <property type="entry name" value="MFS general substrate transporter"/>
    <property type="match status" value="1"/>
</dbReference>
<feature type="domain" description="Major facilitator superfamily (MFS) profile" evidence="11">
    <location>
        <begin position="71"/>
        <end position="453"/>
    </location>
</feature>
<dbReference type="CDD" id="cd17358">
    <property type="entry name" value="MFS_GLUT6_8_Class3_like"/>
    <property type="match status" value="1"/>
</dbReference>
<evidence type="ECO:0000256" key="2">
    <source>
        <dbReference type="ARBA" id="ARBA00010992"/>
    </source>
</evidence>
<evidence type="ECO:0000256" key="4">
    <source>
        <dbReference type="ARBA" id="ARBA00022475"/>
    </source>
</evidence>
<keyword evidence="7 10" id="KW-1133">Transmembrane helix</keyword>
<dbReference type="OrthoDB" id="6133115at2759"/>
<dbReference type="Gene3D" id="1.20.1250.20">
    <property type="entry name" value="MFS general substrate transporter like domains"/>
    <property type="match status" value="1"/>
</dbReference>
<evidence type="ECO:0000313" key="13">
    <source>
        <dbReference type="Proteomes" id="UP000604825"/>
    </source>
</evidence>
<dbReference type="PANTHER" id="PTHR48021:SF45">
    <property type="entry name" value="OS03G0363500 PROTEIN"/>
    <property type="match status" value="1"/>
</dbReference>
<evidence type="ECO:0000256" key="3">
    <source>
        <dbReference type="ARBA" id="ARBA00022448"/>
    </source>
</evidence>
<keyword evidence="8 10" id="KW-0472">Membrane</keyword>
<comment type="caution">
    <text evidence="12">The sequence shown here is derived from an EMBL/GenBank/DDBJ whole genome shotgun (WGS) entry which is preliminary data.</text>
</comment>
<evidence type="ECO:0000313" key="12">
    <source>
        <dbReference type="EMBL" id="CAD6203736.1"/>
    </source>
</evidence>
<feature type="transmembrane region" description="Helical" evidence="10">
    <location>
        <begin position="199"/>
        <end position="217"/>
    </location>
</feature>
<feature type="compositionally biased region" description="Basic and acidic residues" evidence="9">
    <location>
        <begin position="34"/>
        <end position="43"/>
    </location>
</feature>
<feature type="transmembrane region" description="Helical" evidence="10">
    <location>
        <begin position="339"/>
        <end position="359"/>
    </location>
</feature>
<comment type="similarity">
    <text evidence="2">Belongs to the major facilitator superfamily. Sugar transporter (TC 2.A.1.1) family.</text>
</comment>
<dbReference type="PANTHER" id="PTHR48021">
    <property type="match status" value="1"/>
</dbReference>
<feature type="transmembrane region" description="Helical" evidence="10">
    <location>
        <begin position="400"/>
        <end position="417"/>
    </location>
</feature>
<dbReference type="FunFam" id="1.20.1250.20:FF:000218">
    <property type="entry name" value="facilitated trehalose transporter Tret1"/>
    <property type="match status" value="1"/>
</dbReference>
<dbReference type="PROSITE" id="PS50850">
    <property type="entry name" value="MFS"/>
    <property type="match status" value="1"/>
</dbReference>
<keyword evidence="4" id="KW-1003">Cell membrane</keyword>
<evidence type="ECO:0000256" key="6">
    <source>
        <dbReference type="ARBA" id="ARBA00022692"/>
    </source>
</evidence>
<keyword evidence="13" id="KW-1185">Reference proteome</keyword>
<dbReference type="GO" id="GO:0005886">
    <property type="term" value="C:plasma membrane"/>
    <property type="evidence" value="ECO:0007669"/>
    <property type="project" value="UniProtKB-SubCell"/>
</dbReference>
<keyword evidence="6 10" id="KW-0812">Transmembrane</keyword>
<dbReference type="InterPro" id="IPR005829">
    <property type="entry name" value="Sugar_transporter_CS"/>
</dbReference>
<dbReference type="GO" id="GO:0051119">
    <property type="term" value="F:sugar transmembrane transporter activity"/>
    <property type="evidence" value="ECO:0007669"/>
    <property type="project" value="InterPro"/>
</dbReference>
<organism evidence="12 13">
    <name type="scientific">Miscanthus lutarioriparius</name>
    <dbReference type="NCBI Taxonomy" id="422564"/>
    <lineage>
        <taxon>Eukaryota</taxon>
        <taxon>Viridiplantae</taxon>
        <taxon>Streptophyta</taxon>
        <taxon>Embryophyta</taxon>
        <taxon>Tracheophyta</taxon>
        <taxon>Spermatophyta</taxon>
        <taxon>Magnoliopsida</taxon>
        <taxon>Liliopsida</taxon>
        <taxon>Poales</taxon>
        <taxon>Poaceae</taxon>
        <taxon>PACMAD clade</taxon>
        <taxon>Panicoideae</taxon>
        <taxon>Andropogonodae</taxon>
        <taxon>Andropogoneae</taxon>
        <taxon>Saccharinae</taxon>
        <taxon>Miscanthus</taxon>
    </lineage>
</organism>
<keyword evidence="3" id="KW-0813">Transport</keyword>
<feature type="transmembrane region" description="Helical" evidence="10">
    <location>
        <begin position="136"/>
        <end position="155"/>
    </location>
</feature>